<accession>W0EDU0</accession>
<dbReference type="eggNOG" id="COG0615">
    <property type="taxonomic scope" value="Bacteria"/>
</dbReference>
<reference evidence="4 5" key="1">
    <citation type="submission" date="2013-12" db="EMBL/GenBank/DDBJ databases">
        <authorList>
            <consortium name="DOE Joint Genome Institute"/>
            <person name="Smidt H."/>
            <person name="Huntemann M."/>
            <person name="Han J."/>
            <person name="Chen A."/>
            <person name="Kyrpides N."/>
            <person name="Mavromatis K."/>
            <person name="Markowitz V."/>
            <person name="Palaniappan K."/>
            <person name="Ivanova N."/>
            <person name="Schaumberg A."/>
            <person name="Pati A."/>
            <person name="Liolios K."/>
            <person name="Nordberg H.P."/>
            <person name="Cantor M.N."/>
            <person name="Hua S.X."/>
            <person name="Woyke T."/>
        </authorList>
    </citation>
    <scope>NUCLEOTIDE SEQUENCE [LARGE SCALE GENOMIC DNA]</scope>
    <source>
        <strain evidence="5">DSM 15288</strain>
    </source>
</reference>
<evidence type="ECO:0000313" key="4">
    <source>
        <dbReference type="EMBL" id="AHF07663.1"/>
    </source>
</evidence>
<keyword evidence="5" id="KW-1185">Reference proteome</keyword>
<organism evidence="4 5">
    <name type="scientific">Desulfitobacterium metallireducens DSM 15288</name>
    <dbReference type="NCBI Taxonomy" id="871968"/>
    <lineage>
        <taxon>Bacteria</taxon>
        <taxon>Bacillati</taxon>
        <taxon>Bacillota</taxon>
        <taxon>Clostridia</taxon>
        <taxon>Eubacteriales</taxon>
        <taxon>Desulfitobacteriaceae</taxon>
        <taxon>Desulfitobacterium</taxon>
    </lineage>
</organism>
<dbReference type="Proteomes" id="UP000010847">
    <property type="component" value="Chromosome"/>
</dbReference>
<dbReference type="InterPro" id="IPR050385">
    <property type="entry name" value="Archaeal_FAD_synthase"/>
</dbReference>
<evidence type="ECO:0000313" key="5">
    <source>
        <dbReference type="Proteomes" id="UP000010847"/>
    </source>
</evidence>
<dbReference type="InterPro" id="IPR004821">
    <property type="entry name" value="Cyt_trans-like"/>
</dbReference>
<feature type="domain" description="Cytidyltransferase-like" evidence="3">
    <location>
        <begin position="12"/>
        <end position="138"/>
    </location>
</feature>
<name>W0EDU0_9FIRM</name>
<dbReference type="KEGG" id="dmt:DESME_12060"/>
<evidence type="ECO:0000256" key="2">
    <source>
        <dbReference type="ARBA" id="ARBA00022695"/>
    </source>
</evidence>
<evidence type="ECO:0000256" key="1">
    <source>
        <dbReference type="ARBA" id="ARBA00022679"/>
    </source>
</evidence>
<dbReference type="EMBL" id="CP007032">
    <property type="protein sequence ID" value="AHF07663.1"/>
    <property type="molecule type" value="Genomic_DNA"/>
</dbReference>
<dbReference type="PANTHER" id="PTHR43793">
    <property type="entry name" value="FAD SYNTHASE"/>
    <property type="match status" value="1"/>
</dbReference>
<keyword evidence="1 4" id="KW-0808">Transferase</keyword>
<dbReference type="AlphaFoldDB" id="W0EDU0"/>
<proteinExistence type="predicted"/>
<protein>
    <submittedName>
        <fullName evidence="4">Glycerol-3-phosphate cytidiltransferase</fullName>
    </submittedName>
</protein>
<dbReference type="GO" id="GO:0016779">
    <property type="term" value="F:nucleotidyltransferase activity"/>
    <property type="evidence" value="ECO:0007669"/>
    <property type="project" value="UniProtKB-KW"/>
</dbReference>
<dbReference type="STRING" id="871968.DESME_12060"/>
<dbReference type="Pfam" id="PF01467">
    <property type="entry name" value="CTP_transf_like"/>
    <property type="match status" value="1"/>
</dbReference>
<keyword evidence="2" id="KW-0548">Nucleotidyltransferase</keyword>
<dbReference type="OrthoDB" id="9802794at2"/>
<evidence type="ECO:0000259" key="3">
    <source>
        <dbReference type="Pfam" id="PF01467"/>
    </source>
</evidence>
<dbReference type="NCBIfam" id="TIGR00125">
    <property type="entry name" value="cyt_tran_rel"/>
    <property type="match status" value="1"/>
</dbReference>
<dbReference type="PANTHER" id="PTHR43793:SF1">
    <property type="entry name" value="FAD SYNTHASE"/>
    <property type="match status" value="1"/>
</dbReference>
<dbReference type="SUPFAM" id="SSF52374">
    <property type="entry name" value="Nucleotidylyl transferase"/>
    <property type="match status" value="1"/>
</dbReference>
<dbReference type="RefSeq" id="WP_006716587.1">
    <property type="nucleotide sequence ID" value="NZ_CP007032.1"/>
</dbReference>
<dbReference type="Gene3D" id="3.40.50.620">
    <property type="entry name" value="HUPs"/>
    <property type="match status" value="1"/>
</dbReference>
<dbReference type="HOGENOM" id="CLU_034585_2_2_9"/>
<dbReference type="InterPro" id="IPR014729">
    <property type="entry name" value="Rossmann-like_a/b/a_fold"/>
</dbReference>
<sequence length="143" mass="16435">MNSQKKKYLIGYTAGVFDLFHVGHLNILRRAKEICEILIVGVNTDELVQEYKKKTPVIPTTERIAIVESIRYVDKVVPVTSRNKIMAYEKYRFDVLIVGDDWKGSNHYITIEEKLAKKGVTVIYVPYTQNTSSTLLRNVLSKI</sequence>
<gene>
    <name evidence="4" type="ORF">DESME_12060</name>
</gene>